<dbReference type="GO" id="GO:0034657">
    <property type="term" value="C:GID complex"/>
    <property type="evidence" value="ECO:0007669"/>
    <property type="project" value="TreeGrafter"/>
</dbReference>
<feature type="region of interest" description="Disordered" evidence="5">
    <location>
        <begin position="671"/>
        <end position="722"/>
    </location>
</feature>
<feature type="region of interest" description="Disordered" evidence="5">
    <location>
        <begin position="556"/>
        <end position="659"/>
    </location>
</feature>
<comment type="caution">
    <text evidence="8">The sequence shown here is derived from an EMBL/GenBank/DDBJ whole genome shotgun (WGS) entry which is preliminary data.</text>
</comment>
<dbReference type="PROSITE" id="PS50082">
    <property type="entry name" value="WD_REPEATS_2"/>
    <property type="match status" value="3"/>
</dbReference>
<evidence type="ECO:0000259" key="7">
    <source>
        <dbReference type="PROSITE" id="PS50897"/>
    </source>
</evidence>
<dbReference type="PANTHER" id="PTHR22838">
    <property type="entry name" value="WD REPEAT PROTEIN 26-RELATED"/>
    <property type="match status" value="1"/>
</dbReference>
<feature type="compositionally biased region" description="Low complexity" evidence="5">
    <location>
        <begin position="478"/>
        <end position="507"/>
    </location>
</feature>
<dbReference type="InterPro" id="IPR036236">
    <property type="entry name" value="Znf_C2H2_sf"/>
</dbReference>
<keyword evidence="3" id="KW-0862">Zinc</keyword>
<dbReference type="Pfam" id="PF00096">
    <property type="entry name" value="zf-C2H2"/>
    <property type="match status" value="1"/>
</dbReference>
<evidence type="ECO:0000256" key="1">
    <source>
        <dbReference type="ARBA" id="ARBA00022574"/>
    </source>
</evidence>
<dbReference type="GO" id="GO:0043161">
    <property type="term" value="P:proteasome-mediated ubiquitin-dependent protein catabolic process"/>
    <property type="evidence" value="ECO:0007669"/>
    <property type="project" value="TreeGrafter"/>
</dbReference>
<dbReference type="InterPro" id="IPR001680">
    <property type="entry name" value="WD40_rpt"/>
</dbReference>
<dbReference type="Gene3D" id="2.130.10.10">
    <property type="entry name" value="YVTN repeat-like/Quinoprotein amine dehydrogenase"/>
    <property type="match status" value="1"/>
</dbReference>
<dbReference type="InterPro" id="IPR006594">
    <property type="entry name" value="LisH"/>
</dbReference>
<keyword evidence="3" id="KW-0863">Zinc-finger</keyword>
<feature type="compositionally biased region" description="Polar residues" evidence="5">
    <location>
        <begin position="36"/>
        <end position="45"/>
    </location>
</feature>
<evidence type="ECO:0000259" key="6">
    <source>
        <dbReference type="PROSITE" id="PS50157"/>
    </source>
</evidence>
<feature type="region of interest" description="Disordered" evidence="5">
    <location>
        <begin position="1626"/>
        <end position="1649"/>
    </location>
</feature>
<dbReference type="Pfam" id="PF00400">
    <property type="entry name" value="WD40"/>
    <property type="match status" value="4"/>
</dbReference>
<organism evidence="8 9">
    <name type="scientific">Ustilago bromivora</name>
    <dbReference type="NCBI Taxonomy" id="307758"/>
    <lineage>
        <taxon>Eukaryota</taxon>
        <taxon>Fungi</taxon>
        <taxon>Dikarya</taxon>
        <taxon>Basidiomycota</taxon>
        <taxon>Ustilaginomycotina</taxon>
        <taxon>Ustilaginomycetes</taxon>
        <taxon>Ustilaginales</taxon>
        <taxon>Ustilaginaceae</taxon>
        <taxon>Ustilago</taxon>
    </lineage>
</organism>
<feature type="region of interest" description="Disordered" evidence="5">
    <location>
        <begin position="1"/>
        <end position="74"/>
    </location>
</feature>
<feature type="compositionally biased region" description="Low complexity" evidence="5">
    <location>
        <begin position="650"/>
        <end position="659"/>
    </location>
</feature>
<feature type="compositionally biased region" description="Polar residues" evidence="5">
    <location>
        <begin position="324"/>
        <end position="334"/>
    </location>
</feature>
<sequence length="2236" mass="237939">MQSDYFGAAADPESGRLRSRPDSPTPSGPARKIQKRSSIASNASNEHSKDDDDNAAGDASVDSSGGPMPNGPPFICPTCSTSYSRLEYLRRHERRHADIRPFVCDCGKGFSRSDVLSRHKRQCRVVLQLDGSAQGEKPAAEGESPPKATKPRRSSSTAKPGRPKGSTKAAKAAAAVANTTNGTGDAAGAQGSTASSNNNGTNDGADGPAPPPPAPHSDQFTHDAIAVAAAAAAAAAAGHPPVAQGQDEDASAMIDPAIAADSQAQAAAAATTVAAISSVAAYQYANSMDPPDFHMGRGAVNPYASASFPLPVHSQVAALHPQLYQPSSPESNQPRSEHGSPRYSGQTLTRHGSGSGRYLRQPPYDQYANRPNATFTNAADAAIWEGLDTAKLPSPGHVTTPGSAARATASMLASLGFPVTSPLSHLGDRSRTGSHLGSDASYFRSTAPGLSGGVGTGPSSNLAGYGSNNANSSAFSFGTSTSSADTGASSSAQSGSNATAAAGTSQGQETSGATALKEPVRFSVSTLGPLSPFSNTALNSSMSPYLSAFSNARDTPFVSSPRSTMPTTPGGGLASLDLGGQWTGMRPPSRTVSRHNSLQGINISSISQSTSPQSDGVPATSKLGKSSSNDKLNLSSEKADSAEGANAKPSSTSNTGATTAVSAATTASATTGAADMQGTSATSDTPVSVAPSATSSSSDGTTTTTTTTSAPVQMSTSGIHTPSRFVKNESQQYFDGGALTPGPEAFLLRLQGGVQELRAGIHGSEISFLNGPMMALSSANFGSSQSQFSTPNWDHSMFANPSTNGIAAASAVASAATPSTQMSALGWLMSPSIQQLLSALSTTTAESGAVDATNTSDYFNSKNVAAPDLAGLDSTSISISPTPLEMALTDIKNPFFLAPDMIRPCYSIQHWNLPPITRLSMIALHAQQNLLKHFPVIHEPTFRIATTPGCVAFAMCMLGGHEAGRKWWAGEEVVEKSPINIINSHGVPDPENDLSRWSDNGPSRYIDEEDGQELVKPIVMSEKTEMLIRAFASRCKSVKDKCSVVQALMLFQGNNFLSSDATTRMVAGVSHGTVVTLARQAGFFDPDAEHAVRDVSYTADDVWQQNLFESTDTYFSHTFLSPYAAEDENTDMVWRRWAELEGRRRSAFVIYAMDTVAHLDAAVPTLLATKDLAHLPLPSPDYIWRAPTATTWHKALKGYEGPTLDDALQQLLSNDSGNSPEEEPADMPSIYGLHGPFARLAMVLALLRGIIEMLEDRATRVSKPSSLSMWVKLGAQCNGDAQVALYKKALTRWRKAWDQDPTCRFASVKRNKGETDDVDTTADGVRPNWFKSGATKGNWPEELQQTLLTPLTASGATPLSDDALPMYWLAHVLVTHAASDQRLPLRSVEGRMGAASRNGGYAVVSGGPEMPDFRAMLRFAKNFVIRGEKTPRRPSRAVSPSEARSPKRARLKPHSPSSRRPPGSGPSQNSSRLSTSTTAAAIKVEPTDDLNIMTQHAAAYSNGKSSDPASHAESSNGSSNGHRNGKTVATSGSGDDYAESATFTPLFPGSSTDRRELVKLTLQSLREMGYDSAAKTLENESGVTLEHPSITAFRTAVLNGDWRNAERLLIDGLTYAARRMQATRAQSTGGGSLLDAPSPLSTAASSSTPLAATGEVSNGDLIDTVLRRPDLVSLRSIRFLLQKQRYLELLEARQTKKALDVLREKLTPLSRDTSQLHLLSSLVISASPEQLRARAGWDGAEGESRRLLMMEIESAVSPLVMIPSRRLPQLLEQAQRYQKQQDPFFNQPHGAHFSLLTDHRSDPSVFPSSVARTIQDHHDEVWCLRFSNDGNKLATAGRDKTILIWSVLDDYKLLQKFVPLSDNISSVSWSPNDKRLLVASDVDVTLCQLESGSMLTLREHSYTVATAAWLPDGTGFVTGGMDGKIVYWDTDGYVQHKKSTFPFRVLSVAASPDGTHLIALSRREVAPTTMPSATSRGHISSSTALSTSTASDHLSDSSSPSTTSTSFGHDRSNIGSPADMGSGSHTMGTERHRIHFINLRTREEVGSIYLREEVVSLAVSRDSQYALINVRPSELQMWDIGRQILVKRFNGHKLTEHVIDCGFGGIDENFVVSGSEDAKVYIWHRATGRLIETLSGHETGTVNGVAWHPKDPLTIASCGDDHTVRIWRPGGRANVGVSVKREEPIPVSEDSEMSSAANPFPWSFSDPSSAGEVDLMRSVHEAMDEEEEVETPSPEL</sequence>
<feature type="compositionally biased region" description="Low complexity" evidence="5">
    <location>
        <begin position="597"/>
        <end position="614"/>
    </location>
</feature>
<feature type="compositionally biased region" description="Polar residues" evidence="5">
    <location>
        <begin position="556"/>
        <end position="567"/>
    </location>
</feature>
<keyword evidence="3" id="KW-0479">Metal-binding</keyword>
<dbReference type="EMBL" id="ULHB01000073">
    <property type="protein sequence ID" value="SYW80431.1"/>
    <property type="molecule type" value="Genomic_DNA"/>
</dbReference>
<feature type="region of interest" description="Disordered" evidence="5">
    <location>
        <begin position="1500"/>
        <end position="1536"/>
    </location>
</feature>
<feature type="repeat" description="WD" evidence="4">
    <location>
        <begin position="1897"/>
        <end position="1929"/>
    </location>
</feature>
<evidence type="ECO:0000256" key="5">
    <source>
        <dbReference type="SAM" id="MobiDB-lite"/>
    </source>
</evidence>
<dbReference type="SMART" id="SM00320">
    <property type="entry name" value="WD40"/>
    <property type="match status" value="5"/>
</dbReference>
<accession>A0A8H8QPC8</accession>
<evidence type="ECO:0000256" key="2">
    <source>
        <dbReference type="ARBA" id="ARBA00022737"/>
    </source>
</evidence>
<feature type="repeat" description="WD" evidence="4">
    <location>
        <begin position="1814"/>
        <end position="1847"/>
    </location>
</feature>
<name>A0A8H8QPC8_9BASI</name>
<evidence type="ECO:0000256" key="3">
    <source>
        <dbReference type="PROSITE-ProRule" id="PRU00042"/>
    </source>
</evidence>
<dbReference type="PROSITE" id="PS50294">
    <property type="entry name" value="WD_REPEATS_REGION"/>
    <property type="match status" value="2"/>
</dbReference>
<evidence type="ECO:0000313" key="9">
    <source>
        <dbReference type="Proteomes" id="UP000658997"/>
    </source>
</evidence>
<feature type="domain" description="C2H2-type" evidence="6">
    <location>
        <begin position="74"/>
        <end position="101"/>
    </location>
</feature>
<keyword evidence="1 4" id="KW-0853">WD repeat</keyword>
<feature type="region of interest" description="Disordered" evidence="5">
    <location>
        <begin position="131"/>
        <end position="219"/>
    </location>
</feature>
<feature type="compositionally biased region" description="Low complexity" evidence="5">
    <location>
        <begin position="621"/>
        <end position="636"/>
    </location>
</feature>
<dbReference type="PANTHER" id="PTHR22838:SF0">
    <property type="entry name" value="WD REPEAT-CONTAINING PROTEIN 26"/>
    <property type="match status" value="1"/>
</dbReference>
<dbReference type="SUPFAM" id="SSF57667">
    <property type="entry name" value="beta-beta-alpha zinc fingers"/>
    <property type="match status" value="1"/>
</dbReference>
<feature type="domain" description="CTLH" evidence="7">
    <location>
        <begin position="1668"/>
        <end position="1697"/>
    </location>
</feature>
<dbReference type="PROSITE" id="PS50897">
    <property type="entry name" value="CTLH"/>
    <property type="match status" value="1"/>
</dbReference>
<keyword evidence="2" id="KW-0677">Repeat</keyword>
<dbReference type="PROSITE" id="PS50157">
    <property type="entry name" value="ZINC_FINGER_C2H2_2"/>
    <property type="match status" value="1"/>
</dbReference>
<dbReference type="PROSITE" id="PS00028">
    <property type="entry name" value="ZINC_FINGER_C2H2_1"/>
    <property type="match status" value="1"/>
</dbReference>
<evidence type="ECO:0000313" key="8">
    <source>
        <dbReference type="EMBL" id="SYW80431.1"/>
    </source>
</evidence>
<dbReference type="Proteomes" id="UP000658997">
    <property type="component" value="Unassembled WGS sequence"/>
</dbReference>
<feature type="compositionally biased region" description="Polar residues" evidence="5">
    <location>
        <begin position="1969"/>
        <end position="1979"/>
    </location>
</feature>
<feature type="region of interest" description="Disordered" evidence="5">
    <location>
        <begin position="478"/>
        <end position="516"/>
    </location>
</feature>
<evidence type="ECO:0000256" key="4">
    <source>
        <dbReference type="PROSITE-ProRule" id="PRU00221"/>
    </source>
</evidence>
<dbReference type="Pfam" id="PF23627">
    <property type="entry name" value="LisH_WDR26"/>
    <property type="match status" value="1"/>
</dbReference>
<feature type="compositionally biased region" description="Low complexity" evidence="5">
    <location>
        <begin position="164"/>
        <end position="207"/>
    </location>
</feature>
<dbReference type="InterPro" id="IPR051350">
    <property type="entry name" value="WD_repeat-ST_regulator"/>
</dbReference>
<dbReference type="InterPro" id="IPR006595">
    <property type="entry name" value="CTLH_C"/>
</dbReference>
<protein>
    <submittedName>
        <fullName evidence="8">Uncharacterized protein</fullName>
    </submittedName>
</protein>
<proteinExistence type="predicted"/>
<feature type="region of interest" description="Disordered" evidence="5">
    <location>
        <begin position="1961"/>
        <end position="2027"/>
    </location>
</feature>
<dbReference type="GO" id="GO:0008270">
    <property type="term" value="F:zinc ion binding"/>
    <property type="evidence" value="ECO:0007669"/>
    <property type="project" value="UniProtKB-KW"/>
</dbReference>
<feature type="compositionally biased region" description="Low complexity" evidence="5">
    <location>
        <begin position="1633"/>
        <end position="1649"/>
    </location>
</feature>
<feature type="repeat" description="WD" evidence="4">
    <location>
        <begin position="2107"/>
        <end position="2133"/>
    </location>
</feature>
<feature type="region of interest" description="Disordered" evidence="5">
    <location>
        <begin position="1427"/>
        <end position="1477"/>
    </location>
</feature>
<dbReference type="Gene3D" id="3.30.160.60">
    <property type="entry name" value="Classic Zinc Finger"/>
    <property type="match status" value="1"/>
</dbReference>
<dbReference type="CDD" id="cd00200">
    <property type="entry name" value="WD40"/>
    <property type="match status" value="1"/>
</dbReference>
<feature type="region of interest" description="Disordered" evidence="5">
    <location>
        <begin position="324"/>
        <end position="371"/>
    </location>
</feature>
<feature type="compositionally biased region" description="Polar residues" evidence="5">
    <location>
        <begin position="343"/>
        <end position="352"/>
    </location>
</feature>
<dbReference type="SUPFAM" id="SSF50978">
    <property type="entry name" value="WD40 repeat-like"/>
    <property type="match status" value="1"/>
</dbReference>
<dbReference type="InterPro" id="IPR015943">
    <property type="entry name" value="WD40/YVTN_repeat-like_dom_sf"/>
</dbReference>
<reference evidence="8" key="1">
    <citation type="submission" date="2018-08" db="EMBL/GenBank/DDBJ databases">
        <authorList>
            <person name="Guldener U."/>
        </authorList>
    </citation>
    <scope>NUCLEOTIDE SEQUENCE</scope>
    <source>
        <strain evidence="8">UB2</strain>
    </source>
</reference>
<feature type="compositionally biased region" description="Low complexity" evidence="5">
    <location>
        <begin position="1454"/>
        <end position="1477"/>
    </location>
</feature>
<feature type="region of interest" description="Disordered" evidence="5">
    <location>
        <begin position="2185"/>
        <end position="2236"/>
    </location>
</feature>
<keyword evidence="9" id="KW-1185">Reference proteome</keyword>
<gene>
    <name evidence="8" type="ORF">UBRO2_03699</name>
</gene>
<dbReference type="InterPro" id="IPR036322">
    <property type="entry name" value="WD40_repeat_dom_sf"/>
</dbReference>
<feature type="compositionally biased region" description="Low complexity" evidence="5">
    <location>
        <begin position="1980"/>
        <end position="2006"/>
    </location>
</feature>
<dbReference type="PROSITE" id="PS50896">
    <property type="entry name" value="LISH"/>
    <property type="match status" value="1"/>
</dbReference>
<dbReference type="InterPro" id="IPR013087">
    <property type="entry name" value="Znf_C2H2_type"/>
</dbReference>
<feature type="compositionally biased region" description="Low complexity" evidence="5">
    <location>
        <begin position="685"/>
        <end position="716"/>
    </location>
</feature>